<dbReference type="STRING" id="294747.C5MCA0"/>
<dbReference type="InterPro" id="IPR050600">
    <property type="entry name" value="SETD3_SETD6_MTase"/>
</dbReference>
<dbReference type="Proteomes" id="UP000002037">
    <property type="component" value="Unassembled WGS sequence"/>
</dbReference>
<dbReference type="VEuPathDB" id="FungiDB:CTRG_03692"/>
<organism evidence="1 2">
    <name type="scientific">Candida tropicalis (strain ATCC MYA-3404 / T1)</name>
    <name type="common">Yeast</name>
    <dbReference type="NCBI Taxonomy" id="294747"/>
    <lineage>
        <taxon>Eukaryota</taxon>
        <taxon>Fungi</taxon>
        <taxon>Dikarya</taxon>
        <taxon>Ascomycota</taxon>
        <taxon>Saccharomycotina</taxon>
        <taxon>Pichiomycetes</taxon>
        <taxon>Debaryomycetaceae</taxon>
        <taxon>Candida/Lodderomyces clade</taxon>
        <taxon>Candida</taxon>
    </lineage>
</organism>
<dbReference type="PANTHER" id="PTHR13271:SF34">
    <property type="entry name" value="N-LYSINE METHYLTRANSFERASE SETD6"/>
    <property type="match status" value="1"/>
</dbReference>
<reference evidence="1 2" key="1">
    <citation type="journal article" date="2009" name="Nature">
        <title>Evolution of pathogenicity and sexual reproduction in eight Candida genomes.</title>
        <authorList>
            <person name="Butler G."/>
            <person name="Rasmussen M.D."/>
            <person name="Lin M.F."/>
            <person name="Santos M.A."/>
            <person name="Sakthikumar S."/>
            <person name="Munro C.A."/>
            <person name="Rheinbay E."/>
            <person name="Grabherr M."/>
            <person name="Forche A."/>
            <person name="Reedy J.L."/>
            <person name="Agrafioti I."/>
            <person name="Arnaud M.B."/>
            <person name="Bates S."/>
            <person name="Brown A.J."/>
            <person name="Brunke S."/>
            <person name="Costanzo M.C."/>
            <person name="Fitzpatrick D.A."/>
            <person name="de Groot P.W."/>
            <person name="Harris D."/>
            <person name="Hoyer L.L."/>
            <person name="Hube B."/>
            <person name="Klis F.M."/>
            <person name="Kodira C."/>
            <person name="Lennard N."/>
            <person name="Logue M.E."/>
            <person name="Martin R."/>
            <person name="Neiman A.M."/>
            <person name="Nikolaou E."/>
            <person name="Quail M.A."/>
            <person name="Quinn J."/>
            <person name="Santos M.C."/>
            <person name="Schmitzberger F.F."/>
            <person name="Sherlock G."/>
            <person name="Shah P."/>
            <person name="Silverstein K.A."/>
            <person name="Skrzypek M.S."/>
            <person name="Soll D."/>
            <person name="Staggs R."/>
            <person name="Stansfield I."/>
            <person name="Stumpf M.P."/>
            <person name="Sudbery P.E."/>
            <person name="Srikantha T."/>
            <person name="Zeng Q."/>
            <person name="Berman J."/>
            <person name="Berriman M."/>
            <person name="Heitman J."/>
            <person name="Gow N.A."/>
            <person name="Lorenz M.C."/>
            <person name="Birren B.W."/>
            <person name="Kellis M."/>
            <person name="Cuomo C.A."/>
        </authorList>
    </citation>
    <scope>NUCLEOTIDE SEQUENCE [LARGE SCALE GENOMIC DNA]</scope>
    <source>
        <strain evidence="2">ATCC MYA-3404 / T1</strain>
    </source>
</reference>
<dbReference type="AlphaFoldDB" id="C5MCA0"/>
<dbReference type="RefSeq" id="XP_002549395.1">
    <property type="nucleotide sequence ID" value="XM_002549349.1"/>
</dbReference>
<sequence length="592" mass="67783">MSSTSINKIDSLTHWLKNNSYWRDDLIIKESEFGGIGVFSKGPMAFKEDDEEEEEDRLLLRIPKSNLLSPKNSYIYSLLVDYESGNEDIILSEYMFGLVITVIYERHCGSSSPWSEYLSTIDFESSEIPICLWDTQDKKNLQNTELDLLDLLDPQQLIDFYIESIRFARANKSVISIPDVLNINVSELTPEVLQKEYQVQMIEFGKIIQSVTSRAFMVDDYYQLALVPAADLFNHLSPIIQDGHVKNRENIHFVCDGNVCDKCGEQDCYHMEVSDEEEDEQEVVPMESDMYYIESIVEEEMSDAETDIDPEEVSTVSIDGDVATNGAGLDLATELSDGSKCCDVVLISEPEEEYGYEIFNSYGNELTNCQLLEKYGFIDMDDNPNDTCILSVQFFKQIKSLKQKLGNNKKAKEVDEKLQWLEDAGYDLMNEIINSIEQDNDHNHEHDNSNGECCDKDAGCANDNCEDDCCGTDVVTDFPESWPLSIRVKNIDGQCSTQSYAILKLVELKHSVFSQKLLNIKNEKHLITNIQKYLLNNTADEIKSFDRTIVNWCKNRLNNYPKEISQSKHSEIIERIVKQEKKILNKFITLHS</sequence>
<gene>
    <name evidence="1" type="ORF">CTRG_03692</name>
</gene>
<evidence type="ECO:0000313" key="2">
    <source>
        <dbReference type="Proteomes" id="UP000002037"/>
    </source>
</evidence>
<dbReference type="SUPFAM" id="SSF82199">
    <property type="entry name" value="SET domain"/>
    <property type="match status" value="2"/>
</dbReference>
<evidence type="ECO:0008006" key="3">
    <source>
        <dbReference type="Google" id="ProtNLM"/>
    </source>
</evidence>
<name>C5MCA0_CANTT</name>
<dbReference type="OrthoDB" id="441812at2759"/>
<protein>
    <recommendedName>
        <fullName evidence="3">Ribosomal lysine N-methyltransferase 3</fullName>
    </recommendedName>
</protein>
<dbReference type="GO" id="GO:0016279">
    <property type="term" value="F:protein-lysine N-methyltransferase activity"/>
    <property type="evidence" value="ECO:0007669"/>
    <property type="project" value="TreeGrafter"/>
</dbReference>
<keyword evidence="2" id="KW-1185">Reference proteome</keyword>
<dbReference type="eggNOG" id="KOG1337">
    <property type="taxonomic scope" value="Eukaryota"/>
</dbReference>
<dbReference type="HOGENOM" id="CLU_033565_0_0_1"/>
<evidence type="ECO:0000313" key="1">
    <source>
        <dbReference type="EMBL" id="EER33267.1"/>
    </source>
</evidence>
<dbReference type="KEGG" id="ctp:CTRG_03692"/>
<dbReference type="GO" id="GO:0005634">
    <property type="term" value="C:nucleus"/>
    <property type="evidence" value="ECO:0007669"/>
    <property type="project" value="TreeGrafter"/>
</dbReference>
<proteinExistence type="predicted"/>
<dbReference type="Gene3D" id="3.90.1410.10">
    <property type="entry name" value="set domain protein methyltransferase, domain 1"/>
    <property type="match status" value="1"/>
</dbReference>
<dbReference type="EMBL" id="GG692398">
    <property type="protein sequence ID" value="EER33267.1"/>
    <property type="molecule type" value="Genomic_DNA"/>
</dbReference>
<accession>C5MCA0</accession>
<dbReference type="InterPro" id="IPR046341">
    <property type="entry name" value="SET_dom_sf"/>
</dbReference>
<dbReference type="PANTHER" id="PTHR13271">
    <property type="entry name" value="UNCHARACTERIZED PUTATIVE METHYLTRANSFERASE"/>
    <property type="match status" value="1"/>
</dbReference>
<dbReference type="GeneID" id="8297826"/>